<reference evidence="13 14" key="1">
    <citation type="journal article" date="2015" name="Genome Announc.">
        <title>Expanding the biotechnology potential of lactobacilli through comparative genomics of 213 strains and associated genera.</title>
        <authorList>
            <person name="Sun Z."/>
            <person name="Harris H.M."/>
            <person name="McCann A."/>
            <person name="Guo C."/>
            <person name="Argimon S."/>
            <person name="Zhang W."/>
            <person name="Yang X."/>
            <person name="Jeffery I.B."/>
            <person name="Cooney J.C."/>
            <person name="Kagawa T.F."/>
            <person name="Liu W."/>
            <person name="Song Y."/>
            <person name="Salvetti E."/>
            <person name="Wrobel A."/>
            <person name="Rasinkangas P."/>
            <person name="Parkhill J."/>
            <person name="Rea M.C."/>
            <person name="O'Sullivan O."/>
            <person name="Ritari J."/>
            <person name="Douillard F.P."/>
            <person name="Paul Ross R."/>
            <person name="Yang R."/>
            <person name="Briner A.E."/>
            <person name="Felis G.E."/>
            <person name="de Vos W.M."/>
            <person name="Barrangou R."/>
            <person name="Klaenhammer T.R."/>
            <person name="Caufield P.W."/>
            <person name="Cui Y."/>
            <person name="Zhang H."/>
            <person name="O'Toole P.W."/>
        </authorList>
    </citation>
    <scope>NUCLEOTIDE SEQUENCE [LARGE SCALE GENOMIC DNA]</scope>
    <source>
        <strain evidence="13 14">DSM 26202</strain>
    </source>
</reference>
<comment type="cofactor">
    <cofactor evidence="10">
        <name>Mg(2+)</name>
        <dbReference type="ChEBI" id="CHEBI:18420"/>
    </cofactor>
    <text evidence="10">Binds 2 magnesium ions per subunit.</text>
</comment>
<dbReference type="NCBIfam" id="NF003998">
    <property type="entry name" value="PRK05474.1"/>
    <property type="match status" value="1"/>
</dbReference>
<feature type="binding site" evidence="10">
    <location>
        <position position="327"/>
    </location>
    <ligand>
        <name>Mg(2+)</name>
        <dbReference type="ChEBI" id="CHEBI:18420"/>
        <label>1</label>
    </ligand>
</feature>
<proteinExistence type="inferred from homology"/>
<evidence type="ECO:0000256" key="3">
    <source>
        <dbReference type="ARBA" id="ARBA00011958"/>
    </source>
</evidence>
<evidence type="ECO:0000256" key="8">
    <source>
        <dbReference type="ARBA" id="ARBA00023277"/>
    </source>
</evidence>
<feature type="binding site" evidence="10">
    <location>
        <position position="338"/>
    </location>
    <ligand>
        <name>Mg(2+)</name>
        <dbReference type="ChEBI" id="CHEBI:18420"/>
        <label>2</label>
    </ligand>
</feature>
<dbReference type="PANTHER" id="PTHR48408:SF1">
    <property type="entry name" value="XYLOSE ISOMERASE"/>
    <property type="match status" value="1"/>
</dbReference>
<dbReference type="HAMAP" id="MF_00455">
    <property type="entry name" value="Xylose_isom_A"/>
    <property type="match status" value="1"/>
</dbReference>
<feature type="binding site" evidence="10">
    <location>
        <position position="371"/>
    </location>
    <ligand>
        <name>Mg(2+)</name>
        <dbReference type="ChEBI" id="CHEBI:18420"/>
        <label>1</label>
    </ligand>
</feature>
<comment type="similarity">
    <text evidence="1 10 11">Belongs to the xylose isomerase family.</text>
</comment>
<keyword evidence="5 10" id="KW-0859">Xylose metabolism</keyword>
<comment type="subunit">
    <text evidence="2 10 12">Homotetramer.</text>
</comment>
<dbReference type="PROSITE" id="PS51415">
    <property type="entry name" value="XYLOSE_ISOMERASE"/>
    <property type="match status" value="1"/>
</dbReference>
<feature type="binding site" evidence="10">
    <location>
        <position position="299"/>
    </location>
    <ligand>
        <name>Mg(2+)</name>
        <dbReference type="ChEBI" id="CHEBI:18420"/>
        <label>1</label>
    </ligand>
</feature>
<dbReference type="PRINTS" id="PR00688">
    <property type="entry name" value="XYLOSISMRASE"/>
</dbReference>
<keyword evidence="7 10" id="KW-0413">Isomerase</keyword>
<keyword evidence="8 10" id="KW-0119">Carbohydrate metabolism</keyword>
<evidence type="ECO:0000256" key="4">
    <source>
        <dbReference type="ARBA" id="ARBA00018232"/>
    </source>
</evidence>
<dbReference type="InterPro" id="IPR013452">
    <property type="entry name" value="Xylose_isom_bac"/>
</dbReference>
<dbReference type="GO" id="GO:0016853">
    <property type="term" value="F:isomerase activity"/>
    <property type="evidence" value="ECO:0007669"/>
    <property type="project" value="UniProtKB-KW"/>
</dbReference>
<evidence type="ECO:0000256" key="5">
    <source>
        <dbReference type="ARBA" id="ARBA00022629"/>
    </source>
</evidence>
<keyword evidence="10" id="KW-0963">Cytoplasm</keyword>
<gene>
    <name evidence="10" type="primary">xylA</name>
    <name evidence="13" type="ORF">IV59_GL000971</name>
</gene>
<feature type="binding site" evidence="10">
    <location>
        <position position="340"/>
    </location>
    <ligand>
        <name>Mg(2+)</name>
        <dbReference type="ChEBI" id="CHEBI:18420"/>
        <label>2</label>
    </ligand>
</feature>
<sequence>MKGVAKKHASAIINYVSWFKQQTKQMEAFYNMAYWNVDKVPYVGTGSDLKSGLAYHYYNADEVIGGKKMRDWLRFAVAYWHTFDQRLVDPFGDGTAIRPYDKYSDPMDQALAKVDAAFEFYDKLGVDYLCFHDRDLAPEGDTLRETNANLDKIVDKIVENQKTSGMKVLWNTSNMFTNPRFVAGAGTSPYADIFAYSAAQLKHSLEIGKRVGSENYVFWGGREGYESLWNTDMKKEQEHAAKLFHLAKDYANEIGFGAQMLLEPKPKEPMTHQYDFDAATTIAFMKEYGLDKDFKLNLEGNHANLAGHTYQHEIRVAREAGLLGSLDANQGDKLIGWDIDEYPSNLYETTAAMYEVVENGSIGPRGGLNFDAKPRRSSFAPEDLFYGHIVGMDSFAAGLRVAAKMKEDKVLENIVSERYSSYNSGIGADIESGKASMADLEKYSLDKTQKDLRDATSSDHLEQIKDTINHYIVSVLGK</sequence>
<feature type="binding site" evidence="10">
    <location>
        <position position="299"/>
    </location>
    <ligand>
        <name>Mg(2+)</name>
        <dbReference type="ChEBI" id="CHEBI:18420"/>
        <label>2</label>
    </ligand>
</feature>
<evidence type="ECO:0000256" key="11">
    <source>
        <dbReference type="RuleBase" id="RU000609"/>
    </source>
</evidence>
<comment type="caution">
    <text evidence="13">The sequence shown here is derived from an EMBL/GenBank/DDBJ whole genome shotgun (WGS) entry which is preliminary data.</text>
</comment>
<dbReference type="EMBL" id="JQCH01000002">
    <property type="protein sequence ID" value="KRO11218.1"/>
    <property type="molecule type" value="Genomic_DNA"/>
</dbReference>
<keyword evidence="6 10" id="KW-0479">Metal-binding</keyword>
<evidence type="ECO:0000256" key="7">
    <source>
        <dbReference type="ARBA" id="ARBA00023235"/>
    </source>
</evidence>
<feature type="binding site" evidence="10">
    <location>
        <position position="263"/>
    </location>
    <ligand>
        <name>Mg(2+)</name>
        <dbReference type="ChEBI" id="CHEBI:18420"/>
        <label>1</label>
    </ligand>
</feature>
<evidence type="ECO:0000256" key="6">
    <source>
        <dbReference type="ARBA" id="ARBA00022723"/>
    </source>
</evidence>
<dbReference type="EC" id="5.3.1.5" evidence="3 10"/>
<dbReference type="Gene3D" id="3.20.20.150">
    <property type="entry name" value="Divalent-metal-dependent TIM barrel enzymes"/>
    <property type="match status" value="1"/>
</dbReference>
<protein>
    <recommendedName>
        <fullName evidence="4 10">Xylose isomerase</fullName>
        <ecNumber evidence="3 10">5.3.1.5</ecNumber>
    </recommendedName>
</protein>
<dbReference type="NCBIfam" id="TIGR02630">
    <property type="entry name" value="xylose_isom_A"/>
    <property type="match status" value="1"/>
</dbReference>
<evidence type="ECO:0000256" key="12">
    <source>
        <dbReference type="RuleBase" id="RU000610"/>
    </source>
</evidence>
<accession>A0ABR5QBM7</accession>
<dbReference type="Proteomes" id="UP000051884">
    <property type="component" value="Unassembled WGS sequence"/>
</dbReference>
<evidence type="ECO:0000256" key="1">
    <source>
        <dbReference type="ARBA" id="ARBA00005765"/>
    </source>
</evidence>
<dbReference type="InterPro" id="IPR036237">
    <property type="entry name" value="Xyl_isomerase-like_sf"/>
</dbReference>
<organism evidence="13 14">
    <name type="scientific">Paucilactobacillus hokkaidonensis</name>
    <dbReference type="NCBI Taxonomy" id="1193095"/>
    <lineage>
        <taxon>Bacteria</taxon>
        <taxon>Bacillati</taxon>
        <taxon>Bacillota</taxon>
        <taxon>Bacilli</taxon>
        <taxon>Lactobacillales</taxon>
        <taxon>Lactobacillaceae</taxon>
        <taxon>Paucilactobacillus</taxon>
    </lineage>
</organism>
<comment type="subcellular location">
    <subcellularLocation>
        <location evidence="10 12">Cytoplasm</location>
    </subcellularLocation>
</comment>
<evidence type="ECO:0000256" key="9">
    <source>
        <dbReference type="ARBA" id="ARBA00033659"/>
    </source>
</evidence>
<name>A0ABR5QBM7_9LACO</name>
<evidence type="ECO:0000256" key="10">
    <source>
        <dbReference type="HAMAP-Rule" id="MF_00455"/>
    </source>
</evidence>
<dbReference type="PANTHER" id="PTHR48408">
    <property type="match status" value="1"/>
</dbReference>
<keyword evidence="10" id="KW-0460">Magnesium</keyword>
<feature type="binding site" evidence="10">
    <location>
        <position position="302"/>
    </location>
    <ligand>
        <name>Mg(2+)</name>
        <dbReference type="ChEBI" id="CHEBI:18420"/>
        <label>2</label>
    </ligand>
</feature>
<dbReference type="InterPro" id="IPR001998">
    <property type="entry name" value="Xylose_isomerase"/>
</dbReference>
<evidence type="ECO:0000256" key="2">
    <source>
        <dbReference type="ARBA" id="ARBA00011881"/>
    </source>
</evidence>
<dbReference type="SUPFAM" id="SSF51658">
    <property type="entry name" value="Xylose isomerase-like"/>
    <property type="match status" value="1"/>
</dbReference>
<evidence type="ECO:0000313" key="14">
    <source>
        <dbReference type="Proteomes" id="UP000051884"/>
    </source>
</evidence>
<keyword evidence="14" id="KW-1185">Reference proteome</keyword>
<feature type="active site" evidence="10">
    <location>
        <position position="132"/>
    </location>
</feature>
<feature type="active site" evidence="10">
    <location>
        <position position="135"/>
    </location>
</feature>
<comment type="catalytic activity">
    <reaction evidence="9 10 11">
        <text>alpha-D-xylose = alpha-D-xylulofuranose</text>
        <dbReference type="Rhea" id="RHEA:22816"/>
        <dbReference type="ChEBI" id="CHEBI:28518"/>
        <dbReference type="ChEBI" id="CHEBI:188998"/>
        <dbReference type="EC" id="5.3.1.5"/>
    </reaction>
</comment>
<evidence type="ECO:0000313" key="13">
    <source>
        <dbReference type="EMBL" id="KRO11218.1"/>
    </source>
</evidence>